<dbReference type="GO" id="GO:0016020">
    <property type="term" value="C:membrane"/>
    <property type="evidence" value="ECO:0007669"/>
    <property type="project" value="UniProtKB-SubCell"/>
</dbReference>
<dbReference type="KEGG" id="eus:EUTSA_v10024000mg"/>
<dbReference type="GO" id="GO:0008137">
    <property type="term" value="F:NADH dehydrogenase (ubiquinone) activity"/>
    <property type="evidence" value="ECO:0007669"/>
    <property type="project" value="InterPro"/>
</dbReference>
<dbReference type="InterPro" id="IPR001750">
    <property type="entry name" value="ND/Mrp_TM"/>
</dbReference>
<keyword evidence="7" id="KW-0520">NAD</keyword>
<dbReference type="eggNOG" id="KOG4668">
    <property type="taxonomic scope" value="Eukaryota"/>
</dbReference>
<evidence type="ECO:0000256" key="5">
    <source>
        <dbReference type="ARBA" id="ARBA00022967"/>
    </source>
</evidence>
<dbReference type="Pfam" id="PF00361">
    <property type="entry name" value="Proton_antipo_M"/>
    <property type="match status" value="1"/>
</dbReference>
<evidence type="ECO:0000259" key="10">
    <source>
        <dbReference type="Pfam" id="PF00361"/>
    </source>
</evidence>
<dbReference type="GO" id="GO:0003954">
    <property type="term" value="F:NADH dehydrogenase activity"/>
    <property type="evidence" value="ECO:0007669"/>
    <property type="project" value="TreeGrafter"/>
</dbReference>
<feature type="transmembrane region" description="Helical" evidence="9">
    <location>
        <begin position="84"/>
        <end position="106"/>
    </location>
</feature>
<comment type="subcellular location">
    <subcellularLocation>
        <location evidence="1">Membrane</location>
        <topology evidence="1">Multi-pass membrane protein</topology>
    </subcellularLocation>
</comment>
<dbReference type="Gramene" id="ESQ29408">
    <property type="protein sequence ID" value="ESQ29408"/>
    <property type="gene ID" value="EUTSA_v10024000mg"/>
</dbReference>
<dbReference type="Proteomes" id="UP000030689">
    <property type="component" value="Unassembled WGS sequence"/>
</dbReference>
<feature type="non-terminal residue" evidence="11">
    <location>
        <position position="1"/>
    </location>
</feature>
<evidence type="ECO:0000256" key="2">
    <source>
        <dbReference type="ARBA" id="ARBA00008200"/>
    </source>
</evidence>
<evidence type="ECO:0000256" key="7">
    <source>
        <dbReference type="ARBA" id="ARBA00023027"/>
    </source>
</evidence>
<keyword evidence="4 9" id="KW-0812">Transmembrane</keyword>
<name>V4KPV6_EUTSA</name>
<sequence>CIHQNVWSWTITNEFSFEFGYFTDPLTSIIHNYMSHDQGYLFFFAYMGFFNTSMLGLVTIGMCSYLLIGFWFTRPIAANACQKAFVTNRVGDFGFLLGILGLYWITGTFEFQDLFEIFSNFIFNNRVNLLFFTLCAFLLFVGPIAKSAQFPLHVWLPDAIEEKDSPTKPILPKVIY</sequence>
<keyword evidence="12" id="KW-1185">Reference proteome</keyword>
<keyword evidence="8 9" id="KW-0472">Membrane</keyword>
<keyword evidence="3" id="KW-0813">Transport</keyword>
<dbReference type="EMBL" id="KI517881">
    <property type="protein sequence ID" value="ESQ29408.1"/>
    <property type="molecule type" value="Genomic_DNA"/>
</dbReference>
<keyword evidence="5" id="KW-1278">Translocase</keyword>
<evidence type="ECO:0000256" key="8">
    <source>
        <dbReference type="ARBA" id="ARBA00023136"/>
    </source>
</evidence>
<evidence type="ECO:0000256" key="6">
    <source>
        <dbReference type="ARBA" id="ARBA00022989"/>
    </source>
</evidence>
<comment type="similarity">
    <text evidence="2">Belongs to the complex I subunit 5 family.</text>
</comment>
<feature type="domain" description="NADH:quinone oxidoreductase/Mrp antiporter transmembrane" evidence="10">
    <location>
        <begin position="55"/>
        <end position="164"/>
    </location>
</feature>
<gene>
    <name evidence="11" type="ORF">EUTSA_v10024000mg</name>
</gene>
<dbReference type="PRINTS" id="PR01434">
    <property type="entry name" value="NADHDHGNASE5"/>
</dbReference>
<evidence type="ECO:0000256" key="4">
    <source>
        <dbReference type="ARBA" id="ARBA00022692"/>
    </source>
</evidence>
<dbReference type="InterPro" id="IPR003945">
    <property type="entry name" value="NU5C-like"/>
</dbReference>
<keyword evidence="6 9" id="KW-1133">Transmembrane helix</keyword>
<dbReference type="PANTHER" id="PTHR42829">
    <property type="entry name" value="NADH-UBIQUINONE OXIDOREDUCTASE CHAIN 5"/>
    <property type="match status" value="1"/>
</dbReference>
<evidence type="ECO:0000313" key="11">
    <source>
        <dbReference type="EMBL" id="ESQ29408.1"/>
    </source>
</evidence>
<dbReference type="GO" id="GO:0015990">
    <property type="term" value="P:electron transport coupled proton transport"/>
    <property type="evidence" value="ECO:0007669"/>
    <property type="project" value="TreeGrafter"/>
</dbReference>
<evidence type="ECO:0000256" key="9">
    <source>
        <dbReference type="SAM" id="Phobius"/>
    </source>
</evidence>
<evidence type="ECO:0000313" key="12">
    <source>
        <dbReference type="Proteomes" id="UP000030689"/>
    </source>
</evidence>
<evidence type="ECO:0000256" key="1">
    <source>
        <dbReference type="ARBA" id="ARBA00004141"/>
    </source>
</evidence>
<feature type="transmembrane region" description="Helical" evidence="9">
    <location>
        <begin position="43"/>
        <end position="72"/>
    </location>
</feature>
<dbReference type="GO" id="GO:0009507">
    <property type="term" value="C:chloroplast"/>
    <property type="evidence" value="ECO:0007669"/>
    <property type="project" value="TreeGrafter"/>
</dbReference>
<accession>V4KPV6</accession>
<dbReference type="STRING" id="72664.V4KPV6"/>
<dbReference type="GO" id="GO:0042773">
    <property type="term" value="P:ATP synthesis coupled electron transport"/>
    <property type="evidence" value="ECO:0007669"/>
    <property type="project" value="InterPro"/>
</dbReference>
<protein>
    <recommendedName>
        <fullName evidence="10">NADH:quinone oxidoreductase/Mrp antiporter transmembrane domain-containing protein</fullName>
    </recommendedName>
</protein>
<feature type="transmembrane region" description="Helical" evidence="9">
    <location>
        <begin position="126"/>
        <end position="145"/>
    </location>
</feature>
<organism evidence="11 12">
    <name type="scientific">Eutrema salsugineum</name>
    <name type="common">Saltwater cress</name>
    <name type="synonym">Sisymbrium salsugineum</name>
    <dbReference type="NCBI Taxonomy" id="72664"/>
    <lineage>
        <taxon>Eukaryota</taxon>
        <taxon>Viridiplantae</taxon>
        <taxon>Streptophyta</taxon>
        <taxon>Embryophyta</taxon>
        <taxon>Tracheophyta</taxon>
        <taxon>Spermatophyta</taxon>
        <taxon>Magnoliopsida</taxon>
        <taxon>eudicotyledons</taxon>
        <taxon>Gunneridae</taxon>
        <taxon>Pentapetalae</taxon>
        <taxon>rosids</taxon>
        <taxon>malvids</taxon>
        <taxon>Brassicales</taxon>
        <taxon>Brassicaceae</taxon>
        <taxon>Eutremeae</taxon>
        <taxon>Eutrema</taxon>
    </lineage>
</organism>
<dbReference type="AlphaFoldDB" id="V4KPV6"/>
<dbReference type="PANTHER" id="PTHR42829:SF2">
    <property type="entry name" value="NADH-UBIQUINONE OXIDOREDUCTASE CHAIN 5"/>
    <property type="match status" value="1"/>
</dbReference>
<evidence type="ECO:0000256" key="3">
    <source>
        <dbReference type="ARBA" id="ARBA00022448"/>
    </source>
</evidence>
<reference evidence="11 12" key="1">
    <citation type="journal article" date="2013" name="Front. Plant Sci.">
        <title>The Reference Genome of the Halophytic Plant Eutrema salsugineum.</title>
        <authorList>
            <person name="Yang R."/>
            <person name="Jarvis D.E."/>
            <person name="Chen H."/>
            <person name="Beilstein M.A."/>
            <person name="Grimwood J."/>
            <person name="Jenkins J."/>
            <person name="Shu S."/>
            <person name="Prochnik S."/>
            <person name="Xin M."/>
            <person name="Ma C."/>
            <person name="Schmutz J."/>
            <person name="Wing R.A."/>
            <person name="Mitchell-Olds T."/>
            <person name="Schumaker K.S."/>
            <person name="Wang X."/>
        </authorList>
    </citation>
    <scope>NUCLEOTIDE SEQUENCE [LARGE SCALE GENOMIC DNA]</scope>
</reference>
<proteinExistence type="inferred from homology"/>